<dbReference type="PANTHER" id="PTHR43678:SF1">
    <property type="entry name" value="BETA-N-ACETYLHEXOSAMINIDASE"/>
    <property type="match status" value="1"/>
</dbReference>
<evidence type="ECO:0000256" key="4">
    <source>
        <dbReference type="PIRSR" id="PIRSR625705-1"/>
    </source>
</evidence>
<dbReference type="Gene3D" id="3.30.379.10">
    <property type="entry name" value="Chitobiase/beta-hexosaminidase domain 2-like"/>
    <property type="match status" value="1"/>
</dbReference>
<dbReference type="Pfam" id="PF02838">
    <property type="entry name" value="Glyco_hydro_20b"/>
    <property type="match status" value="1"/>
</dbReference>
<dbReference type="InterPro" id="IPR052764">
    <property type="entry name" value="GH20_Enzymes"/>
</dbReference>
<name>A0AAU2V3A2_9ACTN</name>
<evidence type="ECO:0000256" key="5">
    <source>
        <dbReference type="SAM" id="MobiDB-lite"/>
    </source>
</evidence>
<gene>
    <name evidence="9" type="ORF">OG549_15225</name>
</gene>
<dbReference type="Gene3D" id="3.20.20.80">
    <property type="entry name" value="Glycosidases"/>
    <property type="match status" value="1"/>
</dbReference>
<feature type="domain" description="Beta-hexosaminidase bacterial type N-terminal" evidence="8">
    <location>
        <begin position="105"/>
        <end position="226"/>
    </location>
</feature>
<organism evidence="9">
    <name type="scientific">Streptomyces sp. NBC_00003</name>
    <dbReference type="NCBI Taxonomy" id="2903608"/>
    <lineage>
        <taxon>Bacteria</taxon>
        <taxon>Bacillati</taxon>
        <taxon>Actinomycetota</taxon>
        <taxon>Actinomycetes</taxon>
        <taxon>Kitasatosporales</taxon>
        <taxon>Streptomycetaceae</taxon>
        <taxon>Streptomyces</taxon>
    </lineage>
</organism>
<accession>A0AAU2V3A2</accession>
<dbReference type="PRINTS" id="PR00738">
    <property type="entry name" value="GLHYDRLASE20"/>
</dbReference>
<protein>
    <submittedName>
        <fullName evidence="9">Family 20 glycosylhydrolase</fullName>
    </submittedName>
</protein>
<feature type="domain" description="Glycoside hydrolase family 20 catalytic" evidence="7">
    <location>
        <begin position="233"/>
        <end position="547"/>
    </location>
</feature>
<dbReference type="PANTHER" id="PTHR43678">
    <property type="entry name" value="PUTATIVE (AFU_ORTHOLOGUE AFUA_2G00640)-RELATED"/>
    <property type="match status" value="1"/>
</dbReference>
<feature type="region of interest" description="Disordered" evidence="5">
    <location>
        <begin position="154"/>
        <end position="182"/>
    </location>
</feature>
<feature type="region of interest" description="Disordered" evidence="5">
    <location>
        <begin position="78"/>
        <end position="124"/>
    </location>
</feature>
<sequence length="582" mass="63545">MSRFRMSRARMPGSGDPERSSSPSSAARASQPRAPRPRPAWLHRPRGRRALALKVALAVIAVLALIIAVWPEDDTHGGHGGPLDNKRASSALPSPSPIYPISSPPRTIPSVREHRPARGPGFRPVDSTRVIVSVGSESLTDEGKLLAQELGADYATGGQPREGDIELALTPPPKGEKAAPESYTLTTRDRRVRISGPDDAGVFYGTRTLKQALKGGGVMPEGVVEDRPDKPQRGLNLDIARKQYSAAWIEDQLRQMADLKLNQLGLHFSDDQGFRIESVSHPEVVSRDRLSKREVQRIVALATKLHITVVPEIDSPGHLGAVLAAHPDLQLRDKDGKPVRGAIDIANPDAGRIVDDLLREYADLFPGAYWHLGGDEYQALAVKAPATPETTYPSLAAAARAKYGPKADIEDLATGWLNDRAATLRSAGAGRTFKAWNDGFFPGGKVSADQGREVEYWTGKEAGQRAPEEYLAEGRPLVNLNDEYLYYVLGEPGSYKYPTGKRIYEEWTPSVVRGTKAVDAKYAGQILGGRFAVWSDNPGAQTEEQVARGIRLPLRATAQKLWDPRTPVMDWEEFKSLADRLG</sequence>
<dbReference type="SUPFAM" id="SSF51445">
    <property type="entry name" value="(Trans)glycosidases"/>
    <property type="match status" value="1"/>
</dbReference>
<evidence type="ECO:0000259" key="8">
    <source>
        <dbReference type="Pfam" id="PF02838"/>
    </source>
</evidence>
<dbReference type="InterPro" id="IPR029018">
    <property type="entry name" value="Hex-like_dom2"/>
</dbReference>
<keyword evidence="2" id="KW-0378">Hydrolase</keyword>
<dbReference type="GO" id="GO:0005975">
    <property type="term" value="P:carbohydrate metabolic process"/>
    <property type="evidence" value="ECO:0007669"/>
    <property type="project" value="InterPro"/>
</dbReference>
<evidence type="ECO:0000256" key="3">
    <source>
        <dbReference type="ARBA" id="ARBA00023295"/>
    </source>
</evidence>
<evidence type="ECO:0000256" key="1">
    <source>
        <dbReference type="ARBA" id="ARBA00006285"/>
    </source>
</evidence>
<comment type="similarity">
    <text evidence="1">Belongs to the glycosyl hydrolase 20 family.</text>
</comment>
<evidence type="ECO:0000256" key="2">
    <source>
        <dbReference type="ARBA" id="ARBA00022801"/>
    </source>
</evidence>
<feature type="compositionally biased region" description="Pro residues" evidence="5">
    <location>
        <begin position="94"/>
        <end position="107"/>
    </location>
</feature>
<dbReference type="SUPFAM" id="SSF55545">
    <property type="entry name" value="beta-N-acetylhexosaminidase-like domain"/>
    <property type="match status" value="1"/>
</dbReference>
<dbReference type="EMBL" id="CP108318">
    <property type="protein sequence ID" value="WTW61900.1"/>
    <property type="molecule type" value="Genomic_DNA"/>
</dbReference>
<evidence type="ECO:0000313" key="9">
    <source>
        <dbReference type="EMBL" id="WTW61900.1"/>
    </source>
</evidence>
<feature type="transmembrane region" description="Helical" evidence="6">
    <location>
        <begin position="51"/>
        <end position="70"/>
    </location>
</feature>
<dbReference type="Pfam" id="PF00728">
    <property type="entry name" value="Glyco_hydro_20"/>
    <property type="match status" value="1"/>
</dbReference>
<dbReference type="InterPro" id="IPR015883">
    <property type="entry name" value="Glyco_hydro_20_cat"/>
</dbReference>
<feature type="compositionally biased region" description="Low complexity" evidence="5">
    <location>
        <begin position="20"/>
        <end position="33"/>
    </location>
</feature>
<keyword evidence="6" id="KW-1133">Transmembrane helix</keyword>
<keyword evidence="6" id="KW-0812">Transmembrane</keyword>
<reference evidence="9" key="1">
    <citation type="submission" date="2022-10" db="EMBL/GenBank/DDBJ databases">
        <title>The complete genomes of actinobacterial strains from the NBC collection.</title>
        <authorList>
            <person name="Joergensen T.S."/>
            <person name="Alvarez Arevalo M."/>
            <person name="Sterndorff E.B."/>
            <person name="Faurdal D."/>
            <person name="Vuksanovic O."/>
            <person name="Mourched A.-S."/>
            <person name="Charusanti P."/>
            <person name="Shaw S."/>
            <person name="Blin K."/>
            <person name="Weber T."/>
        </authorList>
    </citation>
    <scope>NUCLEOTIDE SEQUENCE</scope>
    <source>
        <strain evidence="9">NBC_00003</strain>
    </source>
</reference>
<dbReference type="InterPro" id="IPR025705">
    <property type="entry name" value="Beta_hexosaminidase_sua/sub"/>
</dbReference>
<proteinExistence type="inferred from homology"/>
<dbReference type="CDD" id="cd06564">
    <property type="entry name" value="GH20_DspB_LnbB-like"/>
    <property type="match status" value="1"/>
</dbReference>
<keyword evidence="3" id="KW-0326">Glycosidase</keyword>
<dbReference type="AlphaFoldDB" id="A0AAU2V3A2"/>
<dbReference type="InterPro" id="IPR015882">
    <property type="entry name" value="HEX_bac_N"/>
</dbReference>
<feature type="region of interest" description="Disordered" evidence="5">
    <location>
        <begin position="1"/>
        <end position="42"/>
    </location>
</feature>
<keyword evidence="6" id="KW-0472">Membrane</keyword>
<dbReference type="GO" id="GO:0004563">
    <property type="term" value="F:beta-N-acetylhexosaminidase activity"/>
    <property type="evidence" value="ECO:0007669"/>
    <property type="project" value="InterPro"/>
</dbReference>
<evidence type="ECO:0000259" key="7">
    <source>
        <dbReference type="Pfam" id="PF00728"/>
    </source>
</evidence>
<feature type="active site" description="Proton donor" evidence="4">
    <location>
        <position position="376"/>
    </location>
</feature>
<evidence type="ECO:0000256" key="6">
    <source>
        <dbReference type="SAM" id="Phobius"/>
    </source>
</evidence>
<dbReference type="InterPro" id="IPR017853">
    <property type="entry name" value="GH"/>
</dbReference>